<evidence type="ECO:0000313" key="1">
    <source>
        <dbReference type="EMBL" id="SAL84848.1"/>
    </source>
</evidence>
<reference evidence="1" key="1">
    <citation type="submission" date="2016-01" db="EMBL/GenBank/DDBJ databases">
        <authorList>
            <person name="Peeters C."/>
        </authorList>
    </citation>
    <scope>NUCLEOTIDE SEQUENCE [LARGE SCALE GENOMIC DNA]</scope>
    <source>
        <strain evidence="1">LMG 22937</strain>
    </source>
</reference>
<proteinExistence type="predicted"/>
<dbReference type="AlphaFoldDB" id="A0A158KUP0"/>
<dbReference type="EMBL" id="FCOL02000141">
    <property type="protein sequence ID" value="SAL84848.1"/>
    <property type="molecule type" value="Genomic_DNA"/>
</dbReference>
<keyword evidence="2" id="KW-1185">Reference proteome</keyword>
<organism evidence="1 2">
    <name type="scientific">Caballeronia terrestris</name>
    <dbReference type="NCBI Taxonomy" id="1226301"/>
    <lineage>
        <taxon>Bacteria</taxon>
        <taxon>Pseudomonadati</taxon>
        <taxon>Pseudomonadota</taxon>
        <taxon>Betaproteobacteria</taxon>
        <taxon>Burkholderiales</taxon>
        <taxon>Burkholderiaceae</taxon>
        <taxon>Caballeronia</taxon>
    </lineage>
</organism>
<gene>
    <name evidence="1" type="ORF">AWB67_06784</name>
</gene>
<dbReference type="Proteomes" id="UP000054925">
    <property type="component" value="Unassembled WGS sequence"/>
</dbReference>
<name>A0A158KUP0_9BURK</name>
<protein>
    <submittedName>
        <fullName evidence="1">Uncharacterized protein</fullName>
    </submittedName>
</protein>
<accession>A0A158KUP0</accession>
<evidence type="ECO:0000313" key="2">
    <source>
        <dbReference type="Proteomes" id="UP000054925"/>
    </source>
</evidence>
<sequence length="174" mass="18683">MMRSCVSVPVLSVQRTSIAPKFWMALRRLTITFLRDIAIAPFARLTVTIIGSISGVSPTATATAKSKASNQSPFVSPLIVKTRGTMTRIRPIIIQVIRVMPLSKLVRTRCAAIMPATWPNAVRDPVSTTTPQPIPLRTALPVKQIFGKSNCVSAAPGLACANFSIGMASPVRVD</sequence>
<comment type="caution">
    <text evidence="1">The sequence shown here is derived from an EMBL/GenBank/DDBJ whole genome shotgun (WGS) entry which is preliminary data.</text>
</comment>